<evidence type="ECO:0000256" key="3">
    <source>
        <dbReference type="SAM" id="Phobius"/>
    </source>
</evidence>
<keyword evidence="3" id="KW-1133">Transmembrane helix</keyword>
<dbReference type="Proteomes" id="UP000298138">
    <property type="component" value="Unassembled WGS sequence"/>
</dbReference>
<dbReference type="InParanoid" id="A0A4V3SHY1"/>
<dbReference type="PANTHER" id="PTHR17178:SF0">
    <property type="entry name" value="SERGLYCIN"/>
    <property type="match status" value="1"/>
</dbReference>
<dbReference type="PANTHER" id="PTHR17178">
    <property type="entry name" value="SECRETORY GRANULE PROTEOGLYCAN CORE PROTEIN"/>
    <property type="match status" value="1"/>
</dbReference>
<keyword evidence="6" id="KW-1185">Reference proteome</keyword>
<keyword evidence="1" id="KW-1015">Disulfide bond</keyword>
<feature type="region of interest" description="Disordered" evidence="2">
    <location>
        <begin position="439"/>
        <end position="464"/>
    </location>
</feature>
<gene>
    <name evidence="5" type="ORF">EX30DRAFT_169202</name>
</gene>
<feature type="domain" description="EGF-like" evidence="4">
    <location>
        <begin position="660"/>
        <end position="698"/>
    </location>
</feature>
<dbReference type="STRING" id="341454.A0A4V3SHY1"/>
<dbReference type="AlphaFoldDB" id="A0A4V3SHY1"/>
<dbReference type="OrthoDB" id="283575at2759"/>
<feature type="disulfide bond" evidence="1">
    <location>
        <begin position="688"/>
        <end position="697"/>
    </location>
</feature>
<accession>A0A4V3SHY1</accession>
<feature type="region of interest" description="Disordered" evidence="2">
    <location>
        <begin position="1"/>
        <end position="311"/>
    </location>
</feature>
<dbReference type="PROSITE" id="PS50026">
    <property type="entry name" value="EGF_3"/>
    <property type="match status" value="1"/>
</dbReference>
<dbReference type="PROSITE" id="PS01186">
    <property type="entry name" value="EGF_2"/>
    <property type="match status" value="1"/>
</dbReference>
<name>A0A4V3SHY1_9PEZI</name>
<reference evidence="5 6" key="1">
    <citation type="submission" date="2019-04" db="EMBL/GenBank/DDBJ databases">
        <title>Comparative genomics and transcriptomics to analyze fruiting body development in filamentous ascomycetes.</title>
        <authorList>
            <consortium name="DOE Joint Genome Institute"/>
            <person name="Lutkenhaus R."/>
            <person name="Traeger S."/>
            <person name="Breuer J."/>
            <person name="Kuo A."/>
            <person name="Lipzen A."/>
            <person name="Pangilinan J."/>
            <person name="Dilworth D."/>
            <person name="Sandor L."/>
            <person name="Poggeler S."/>
            <person name="Barry K."/>
            <person name="Grigoriev I.V."/>
            <person name="Nowrousian M."/>
        </authorList>
    </citation>
    <scope>NUCLEOTIDE SEQUENCE [LARGE SCALE GENOMIC DNA]</scope>
    <source>
        <strain evidence="5 6">CBS 389.68</strain>
    </source>
</reference>
<feature type="compositionally biased region" description="Low complexity" evidence="2">
    <location>
        <begin position="270"/>
        <end position="285"/>
    </location>
</feature>
<feature type="compositionally biased region" description="Polar residues" evidence="2">
    <location>
        <begin position="592"/>
        <end position="609"/>
    </location>
</feature>
<keyword evidence="3" id="KW-0472">Membrane</keyword>
<sequence length="885" mass="95647">MSHQQRWDGRGMHLEPQDQGSYGYAVSDYGEDYKQQQQSYAENGNHYAPGPRPVPQEYRRPPHQQQRPPPHRPQPNYAYPLRPQPQPNHQQQRPPRDLVGNQNNHRQGPPNGQYRQQPPPPRPQQDLHGSSRRGPPMRPHPGPHPAFARSYPDEDTFDESLEIQQPESTAAPRRNHQPPLQIRVPASPEPPASLGPHPATRNDYPSVGPEASGYYGPPPEVAPLQPRAQKAPRPVNLAPRVPSYYMNGQSGTMVSPIAEESGSNPSQRVSGNSRASYASSSAIPADWESGDPPEYFALTPDASANSSLSDNIGSLPIEGATIETGLVRQASMGKRSKPRLTQIGGRKSSTTSTEHLPQSPAISNPSSEDLPRITTTNETGEKTRPVPAPIKTNVPVSNPGLLNVASPTKTPRSACSSVSSPLAQPPLMSAYFDEKPYKLEAPRSPRSPGVDSVRPLPRFERPPSSFSQRISAFFGGGKTSALKGDRNSKAVGSIYSMGMDKELGKELGETSKKKVPARLDMDAVREAEARGSLTSLPDLIRRATKAAALLNDGKRPASGNWGRDSFYAGNNRSGNGTDSLSDVLNAFPAPLSSQRRNSRFSRLSGNSQPESEHVEMQSKKARRVCGLPLWCFILLIILALVIIAAAVVVPLYVFNIQGSNKSKCTTVELGCQNGGKAATINRTCSCICPSGFTGPTCTQMVDPTCTTFSLQSEGISNANIGSAIPRLFERAASYNIPLEPAKVLEKLEEADIGCTLQNALVTITGRSEPSSSSKKKLRRRSELVLDTNTPPISSTSSSSNREDPAFDFARVALLYLVQIDGIEIAEKMQQEIEKVLNQGNVVAVVEAVGYTVRLKDKTVTAKEGGSIVGGGSGKKEVVGGVIMPE</sequence>
<evidence type="ECO:0000256" key="2">
    <source>
        <dbReference type="SAM" id="MobiDB-lite"/>
    </source>
</evidence>
<feature type="region of interest" description="Disordered" evidence="2">
    <location>
        <begin position="326"/>
        <end position="425"/>
    </location>
</feature>
<evidence type="ECO:0000313" key="6">
    <source>
        <dbReference type="Proteomes" id="UP000298138"/>
    </source>
</evidence>
<feature type="compositionally biased region" description="Basic and acidic residues" evidence="2">
    <location>
        <begin position="1"/>
        <end position="16"/>
    </location>
</feature>
<dbReference type="EMBL" id="ML220146">
    <property type="protein sequence ID" value="TGZ77994.1"/>
    <property type="molecule type" value="Genomic_DNA"/>
</dbReference>
<feature type="compositionally biased region" description="Polar residues" evidence="2">
    <location>
        <begin position="302"/>
        <end position="311"/>
    </location>
</feature>
<feature type="compositionally biased region" description="Polar residues" evidence="2">
    <location>
        <begin position="405"/>
        <end position="422"/>
    </location>
</feature>
<organism evidence="5 6">
    <name type="scientific">Ascodesmis nigricans</name>
    <dbReference type="NCBI Taxonomy" id="341454"/>
    <lineage>
        <taxon>Eukaryota</taxon>
        <taxon>Fungi</taxon>
        <taxon>Dikarya</taxon>
        <taxon>Ascomycota</taxon>
        <taxon>Pezizomycotina</taxon>
        <taxon>Pezizomycetes</taxon>
        <taxon>Pezizales</taxon>
        <taxon>Ascodesmidaceae</taxon>
        <taxon>Ascodesmis</taxon>
    </lineage>
</organism>
<dbReference type="PROSITE" id="PS00022">
    <property type="entry name" value="EGF_1"/>
    <property type="match status" value="1"/>
</dbReference>
<evidence type="ECO:0000313" key="5">
    <source>
        <dbReference type="EMBL" id="TGZ77994.1"/>
    </source>
</evidence>
<protein>
    <recommendedName>
        <fullName evidence="4">EGF-like domain-containing protein</fullName>
    </recommendedName>
</protein>
<comment type="caution">
    <text evidence="1">Lacks conserved residue(s) required for the propagation of feature annotation.</text>
</comment>
<keyword evidence="1" id="KW-0245">EGF-like domain</keyword>
<feature type="compositionally biased region" description="Polar residues" evidence="2">
    <location>
        <begin position="347"/>
        <end position="378"/>
    </location>
</feature>
<dbReference type="CDD" id="cd00054">
    <property type="entry name" value="EGF_CA"/>
    <property type="match status" value="1"/>
</dbReference>
<evidence type="ECO:0000256" key="1">
    <source>
        <dbReference type="PROSITE-ProRule" id="PRU00076"/>
    </source>
</evidence>
<evidence type="ECO:0000259" key="4">
    <source>
        <dbReference type="PROSITE" id="PS50026"/>
    </source>
</evidence>
<feature type="region of interest" description="Disordered" evidence="2">
    <location>
        <begin position="765"/>
        <end position="801"/>
    </location>
</feature>
<feature type="transmembrane region" description="Helical" evidence="3">
    <location>
        <begin position="627"/>
        <end position="653"/>
    </location>
</feature>
<feature type="region of interest" description="Disordered" evidence="2">
    <location>
        <begin position="592"/>
        <end position="617"/>
    </location>
</feature>
<dbReference type="InterPro" id="IPR000742">
    <property type="entry name" value="EGF"/>
</dbReference>
<keyword evidence="3" id="KW-0812">Transmembrane</keyword>
<feature type="compositionally biased region" description="Low complexity" evidence="2">
    <location>
        <begin position="106"/>
        <end position="116"/>
    </location>
</feature>
<proteinExistence type="predicted"/>